<comment type="similarity">
    <text evidence="1 8">Belongs to the beta-class carbonic anhydrase family.</text>
</comment>
<keyword evidence="9" id="KW-0614">Plasmid</keyword>
<comment type="function">
    <text evidence="8">Reversible hydration of carbon dioxide.</text>
</comment>
<feature type="binding site" evidence="7">
    <location>
        <position position="108"/>
    </location>
    <ligand>
        <name>Zn(2+)</name>
        <dbReference type="ChEBI" id="CHEBI:29105"/>
    </ligand>
</feature>
<protein>
    <recommendedName>
        <fullName evidence="2 8">Carbonic anhydrase</fullName>
        <ecNumber evidence="2 8">4.2.1.1</ecNumber>
    </recommendedName>
    <alternativeName>
        <fullName evidence="8">Carbonate dehydratase</fullName>
    </alternativeName>
</protein>
<evidence type="ECO:0000256" key="3">
    <source>
        <dbReference type="ARBA" id="ARBA00022833"/>
    </source>
</evidence>
<dbReference type="EC" id="4.2.1.1" evidence="2 8"/>
<geneLocation type="plasmid" evidence="9 10">
    <name>unnamed1</name>
</geneLocation>
<evidence type="ECO:0000256" key="2">
    <source>
        <dbReference type="ARBA" id="ARBA00012925"/>
    </source>
</evidence>
<name>A0A6M6JTE6_9PSEU</name>
<comment type="catalytic activity">
    <reaction evidence="6 8">
        <text>hydrogencarbonate + H(+) = CO2 + H2O</text>
        <dbReference type="Rhea" id="RHEA:10748"/>
        <dbReference type="ChEBI" id="CHEBI:15377"/>
        <dbReference type="ChEBI" id="CHEBI:15378"/>
        <dbReference type="ChEBI" id="CHEBI:16526"/>
        <dbReference type="ChEBI" id="CHEBI:17544"/>
        <dbReference type="EC" id="4.2.1.1"/>
    </reaction>
</comment>
<keyword evidence="3 7" id="KW-0862">Zinc</keyword>
<feature type="binding site" evidence="7">
    <location>
        <position position="55"/>
    </location>
    <ligand>
        <name>Zn(2+)</name>
        <dbReference type="ChEBI" id="CHEBI:29105"/>
    </ligand>
</feature>
<dbReference type="CDD" id="cd03378">
    <property type="entry name" value="beta_CA_cladeC"/>
    <property type="match status" value="1"/>
</dbReference>
<evidence type="ECO:0000313" key="9">
    <source>
        <dbReference type="EMBL" id="QJY51138.1"/>
    </source>
</evidence>
<evidence type="ECO:0000256" key="4">
    <source>
        <dbReference type="ARBA" id="ARBA00023239"/>
    </source>
</evidence>
<reference evidence="9 10" key="1">
    <citation type="submission" date="2020-05" db="EMBL/GenBank/DDBJ databases">
        <authorList>
            <person name="Mo P."/>
        </authorList>
    </citation>
    <scope>NUCLEOTIDE SEQUENCE [LARGE SCALE GENOMIC DNA]</scope>
    <source>
        <strain evidence="9 10">Gen01</strain>
        <plasmid evidence="9 10">unnamed1</plasmid>
    </source>
</reference>
<accession>A0A6M6JTE6</accession>
<dbReference type="PANTHER" id="PTHR11002:SF79">
    <property type="entry name" value="CARBONIC ANHYDRASE 2"/>
    <property type="match status" value="1"/>
</dbReference>
<feature type="binding site" evidence="7">
    <location>
        <position position="57"/>
    </location>
    <ligand>
        <name>Zn(2+)</name>
        <dbReference type="ChEBI" id="CHEBI:29105"/>
    </ligand>
</feature>
<dbReference type="InterPro" id="IPR015892">
    <property type="entry name" value="Carbonic_anhydrase_CS"/>
</dbReference>
<dbReference type="KEGG" id="pbro:HOP40_34720"/>
<dbReference type="Proteomes" id="UP000505377">
    <property type="component" value="Plasmid unnamed1"/>
</dbReference>
<dbReference type="InterPro" id="IPR036874">
    <property type="entry name" value="Carbonic_anhydrase_sf"/>
</dbReference>
<dbReference type="GO" id="GO:0015976">
    <property type="term" value="P:carbon utilization"/>
    <property type="evidence" value="ECO:0007669"/>
    <property type="project" value="InterPro"/>
</dbReference>
<evidence type="ECO:0000313" key="10">
    <source>
        <dbReference type="Proteomes" id="UP000505377"/>
    </source>
</evidence>
<evidence type="ECO:0000256" key="7">
    <source>
        <dbReference type="PIRSR" id="PIRSR601765-1"/>
    </source>
</evidence>
<dbReference type="PROSITE" id="PS00705">
    <property type="entry name" value="PROK_CO2_ANHYDRASE_2"/>
    <property type="match status" value="1"/>
</dbReference>
<organism evidence="9 10">
    <name type="scientific">Pseudonocardia broussonetiae</name>
    <dbReference type="NCBI Taxonomy" id="2736640"/>
    <lineage>
        <taxon>Bacteria</taxon>
        <taxon>Bacillati</taxon>
        <taxon>Actinomycetota</taxon>
        <taxon>Actinomycetes</taxon>
        <taxon>Pseudonocardiales</taxon>
        <taxon>Pseudonocardiaceae</taxon>
        <taxon>Pseudonocardia</taxon>
    </lineage>
</organism>
<evidence type="ECO:0000256" key="1">
    <source>
        <dbReference type="ARBA" id="ARBA00006217"/>
    </source>
</evidence>
<sequence length="214" mass="22584">MVNDDPPGSPVAALEALLAGNRRFALSAPRHPNQDAMHRARTADGQNPFAVVVGCSDSRVAAEIVFDCGLGDLFVVRTAGHLLGAEGLASVEFAVAALHTPLIVVLGHDRCGAISAALDAHDHGRTPTGHLRVIAERIVPEIRAAHAHNITDRDAIGEQHVISTAARLLEQSPLLADRVSTGRLAIAGMTYALAQGRVRIVASHDQSKHTPQRS</sequence>
<dbReference type="GO" id="GO:0004089">
    <property type="term" value="F:carbonate dehydratase activity"/>
    <property type="evidence" value="ECO:0007669"/>
    <property type="project" value="UniProtKB-UniRule"/>
</dbReference>
<gene>
    <name evidence="9" type="ORF">HOP40_34720</name>
</gene>
<dbReference type="AlphaFoldDB" id="A0A6M6JTE6"/>
<evidence type="ECO:0000256" key="6">
    <source>
        <dbReference type="ARBA" id="ARBA00048348"/>
    </source>
</evidence>
<dbReference type="PANTHER" id="PTHR11002">
    <property type="entry name" value="CARBONIC ANHYDRASE"/>
    <property type="match status" value="1"/>
</dbReference>
<dbReference type="InterPro" id="IPR001765">
    <property type="entry name" value="Carbonic_anhydrase"/>
</dbReference>
<dbReference type="PROSITE" id="PS00704">
    <property type="entry name" value="PROK_CO2_ANHYDRASE_1"/>
    <property type="match status" value="1"/>
</dbReference>
<dbReference type="GO" id="GO:0008270">
    <property type="term" value="F:zinc ion binding"/>
    <property type="evidence" value="ECO:0007669"/>
    <property type="project" value="UniProtKB-UniRule"/>
</dbReference>
<dbReference type="EMBL" id="CP053565">
    <property type="protein sequence ID" value="QJY51138.1"/>
    <property type="molecule type" value="Genomic_DNA"/>
</dbReference>
<evidence type="ECO:0000256" key="5">
    <source>
        <dbReference type="ARBA" id="ARBA00024993"/>
    </source>
</evidence>
<comment type="cofactor">
    <cofactor evidence="7">
        <name>Zn(2+)</name>
        <dbReference type="ChEBI" id="CHEBI:29105"/>
    </cofactor>
    <text evidence="7">Binds 1 zinc ion per subunit.</text>
</comment>
<keyword evidence="4 8" id="KW-0456">Lyase</keyword>
<comment type="function">
    <text evidence="5">Catalyzes the reversible hydration of carbon dioxide to form bicarbonate.</text>
</comment>
<dbReference type="SMART" id="SM00947">
    <property type="entry name" value="Pro_CA"/>
    <property type="match status" value="1"/>
</dbReference>
<keyword evidence="7" id="KW-0479">Metal-binding</keyword>
<feature type="binding site" evidence="7">
    <location>
        <position position="111"/>
    </location>
    <ligand>
        <name>Zn(2+)</name>
        <dbReference type="ChEBI" id="CHEBI:29105"/>
    </ligand>
</feature>
<dbReference type="SUPFAM" id="SSF53056">
    <property type="entry name" value="beta-carbonic anhydrase, cab"/>
    <property type="match status" value="1"/>
</dbReference>
<proteinExistence type="inferred from homology"/>
<keyword evidence="10" id="KW-1185">Reference proteome</keyword>
<dbReference type="Pfam" id="PF00484">
    <property type="entry name" value="Pro_CA"/>
    <property type="match status" value="1"/>
</dbReference>
<evidence type="ECO:0000256" key="8">
    <source>
        <dbReference type="RuleBase" id="RU003956"/>
    </source>
</evidence>
<dbReference type="Gene3D" id="3.40.1050.10">
    <property type="entry name" value="Carbonic anhydrase"/>
    <property type="match status" value="1"/>
</dbReference>